<feature type="transmembrane region" description="Helical" evidence="1">
    <location>
        <begin position="456"/>
        <end position="479"/>
    </location>
</feature>
<dbReference type="Proteomes" id="UP000054524">
    <property type="component" value="Unassembled WGS sequence"/>
</dbReference>
<feature type="transmembrane region" description="Helical" evidence="1">
    <location>
        <begin position="604"/>
        <end position="622"/>
    </location>
</feature>
<dbReference type="GO" id="GO:0005789">
    <property type="term" value="C:endoplasmic reticulum membrane"/>
    <property type="evidence" value="ECO:0007669"/>
    <property type="project" value="TreeGrafter"/>
</dbReference>
<evidence type="ECO:0008006" key="4">
    <source>
        <dbReference type="Google" id="ProtNLM"/>
    </source>
</evidence>
<dbReference type="InterPro" id="IPR017850">
    <property type="entry name" value="Alkaline_phosphatase_core_sf"/>
</dbReference>
<dbReference type="RefSeq" id="XP_052904235.1">
    <property type="nucleotide sequence ID" value="XM_053049285.1"/>
</dbReference>
<organism evidence="2 3">
    <name type="scientific">Nematocida ausubeli (strain ATCC PRA-371 / ERTm2)</name>
    <name type="common">Nematode killer fungus</name>
    <dbReference type="NCBI Taxonomy" id="1913371"/>
    <lineage>
        <taxon>Eukaryota</taxon>
        <taxon>Fungi</taxon>
        <taxon>Fungi incertae sedis</taxon>
        <taxon>Microsporidia</taxon>
        <taxon>Nematocida</taxon>
    </lineage>
</organism>
<dbReference type="PANTHER" id="PTHR23071:SF1">
    <property type="entry name" value="GPI ETHANOLAMINE PHOSPHATE TRANSFERASE 3"/>
    <property type="match status" value="1"/>
</dbReference>
<evidence type="ECO:0000256" key="1">
    <source>
        <dbReference type="SAM" id="Phobius"/>
    </source>
</evidence>
<feature type="transmembrane region" description="Helical" evidence="1">
    <location>
        <begin position="571"/>
        <end position="592"/>
    </location>
</feature>
<dbReference type="GO" id="GO:0051377">
    <property type="term" value="F:mannose-ethanolamine phosphotransferase activity"/>
    <property type="evidence" value="ECO:0007669"/>
    <property type="project" value="TreeGrafter"/>
</dbReference>
<proteinExistence type="predicted"/>
<keyword evidence="1" id="KW-0472">Membrane</keyword>
<name>A0A086J0L2_NEMA1</name>
<dbReference type="Gene3D" id="3.40.720.10">
    <property type="entry name" value="Alkaline Phosphatase, subunit A"/>
    <property type="match status" value="1"/>
</dbReference>
<dbReference type="CDD" id="cd16019">
    <property type="entry name" value="GPI_EPT"/>
    <property type="match status" value="1"/>
</dbReference>
<comment type="caution">
    <text evidence="2">The sequence shown here is derived from an EMBL/GenBank/DDBJ whole genome shotgun (WGS) entry which is preliminary data.</text>
</comment>
<feature type="transmembrane region" description="Helical" evidence="1">
    <location>
        <begin position="429"/>
        <end position="449"/>
    </location>
</feature>
<dbReference type="GO" id="GO:0006506">
    <property type="term" value="P:GPI anchor biosynthetic process"/>
    <property type="evidence" value="ECO:0007669"/>
    <property type="project" value="InterPro"/>
</dbReference>
<feature type="transmembrane region" description="Helical" evidence="1">
    <location>
        <begin position="402"/>
        <end position="423"/>
    </location>
</feature>
<dbReference type="EMBL" id="AKIJ01000004">
    <property type="protein sequence ID" value="KFG25680.1"/>
    <property type="molecule type" value="Genomic_DNA"/>
</dbReference>
<dbReference type="PANTHER" id="PTHR23071">
    <property type="entry name" value="PHOSPHATIDYLINOSITOL GLYCAN"/>
    <property type="match status" value="1"/>
</dbReference>
<dbReference type="AlphaFoldDB" id="A0A086J0L2"/>
<feature type="transmembrane region" description="Helical" evidence="1">
    <location>
        <begin position="12"/>
        <end position="29"/>
    </location>
</feature>
<protein>
    <recommendedName>
        <fullName evidence="4">GPI ethanolamine phosphate transferase 3</fullName>
    </recommendedName>
</protein>
<dbReference type="InterPro" id="IPR039524">
    <property type="entry name" value="PIGO/GPI13"/>
</dbReference>
<reference evidence="2 3" key="1">
    <citation type="journal article" date="2014" name="Genome Announc.">
        <title>Genome Sequence of the Microsporidian Species Nematocida sp1 Strain ERTm6 (ATCC PRA-372).</title>
        <authorList>
            <person name="Bakowski M.A."/>
            <person name="Priest M."/>
            <person name="Young S."/>
            <person name="Cuomo C.A."/>
            <person name="Troemel E.R."/>
        </authorList>
    </citation>
    <scope>NUCLEOTIDE SEQUENCE [LARGE SCALE GENOMIC DNA]</scope>
    <source>
        <strain evidence="2 3">ERTm6</strain>
    </source>
</reference>
<keyword evidence="3" id="KW-1185">Reference proteome</keyword>
<keyword evidence="1" id="KW-1133">Transmembrane helix</keyword>
<dbReference type="SUPFAM" id="SSF53649">
    <property type="entry name" value="Alkaline phosphatase-like"/>
    <property type="match status" value="1"/>
</dbReference>
<feature type="transmembrane region" description="Helical" evidence="1">
    <location>
        <begin position="642"/>
        <end position="661"/>
    </location>
</feature>
<gene>
    <name evidence="2" type="ORF">NESG_01659</name>
</gene>
<evidence type="ECO:0000313" key="2">
    <source>
        <dbReference type="EMBL" id="KFG25680.1"/>
    </source>
</evidence>
<evidence type="ECO:0000313" key="3">
    <source>
        <dbReference type="Proteomes" id="UP000054524"/>
    </source>
</evidence>
<feature type="transmembrane region" description="Helical" evidence="1">
    <location>
        <begin position="511"/>
        <end position="529"/>
    </location>
</feature>
<dbReference type="Pfam" id="PF01663">
    <property type="entry name" value="Phosphodiest"/>
    <property type="match status" value="1"/>
</dbReference>
<feature type="transmembrane region" description="Helical" evidence="1">
    <location>
        <begin position="714"/>
        <end position="732"/>
    </location>
</feature>
<accession>A0A086J0L2</accession>
<dbReference type="GeneID" id="77676632"/>
<keyword evidence="1" id="KW-0812">Transmembrane</keyword>
<feature type="transmembrane region" description="Helical" evidence="1">
    <location>
        <begin position="673"/>
        <end position="694"/>
    </location>
</feature>
<sequence>MRMKYSELAYTALSPIIVLGLSVIGLVIYSKSLFLEKTPITKQNKESLPGVYKKGVIFVMDGVRADAIHAVIPEKATLYHNNFSVLERIPKKDIFKAVSIADLPTGTAMRILSTFSGIPTTLLSAQRSFNKQSSNVDNFISQLQLHQKSFIFYGDETWTYLFPEITPNIGESYHPYGLIPFSEEERIIDSALLAYENHDYLIIHMISPDSYGHVHGTNSKEVKKALQIMNNALSRLYDTMTDDSFIAVLSDHGVNNDGSHGGSSIQEKASSFIFIARDISERTTTASQERLIQRKYEGELSSLFISEPVNIISQNDILPTLCGLIGLGVPYNSSGIILPVIPEERKDIYAQEHERQKRTLFEFYGKKYLETYLNKLSKVPEKYRNEMMADHIHRIFHKSSKLGMIIGLLFMGLGLLFQVISIPGNVLCISFVASILAIFMVAHSVYSIIHEDIISLFMCIFLSWQSLWSVFVLVALPVVSFTAGEFPLHAMDRFWIIHWIKKIPSRYPVPLLEKGLLLSSLLCLGVRFISPKSAVRNLKDAGSVLFAVSQIFSLGIPHISRSILLVLAPEILPVLLYAPYPALAFIYIFCPIIKKCAVAEMGQLQKGCFLFFLIKIMFFVTGHNHALSSINWEAAFLFSRKSIPGVSAIFVGLDLLMPFIYTVYTVGKDCRKAVSVIVLLQGICAVLGCAVNFWFLGQSLMWFIFTGRTVFESFFFISFLAVQSLLTIWTVIRPKHPYIDQDKPIEVSRTLRETWHDISTCDIHSKVKKGLSKL</sequence>
<dbReference type="InterPro" id="IPR002591">
    <property type="entry name" value="Phosphodiest/P_Trfase"/>
</dbReference>
<dbReference type="HOGENOM" id="CLU_022999_0_0_1"/>